<dbReference type="GO" id="GO:0003964">
    <property type="term" value="F:RNA-directed DNA polymerase activity"/>
    <property type="evidence" value="ECO:0007669"/>
    <property type="project" value="UniProtKB-KW"/>
</dbReference>
<dbReference type="FunFam" id="3.30.70.270:FF:000020">
    <property type="entry name" value="Transposon Tf2-6 polyprotein-like Protein"/>
    <property type="match status" value="1"/>
</dbReference>
<name>A0A5A7TUV0_CUCMM</name>
<keyword evidence="5" id="KW-0378">Hydrolase</keyword>
<dbReference type="Pfam" id="PF17917">
    <property type="entry name" value="RT_RNaseH"/>
    <property type="match status" value="1"/>
</dbReference>
<accession>A0A5A7TUV0</accession>
<dbReference type="Gene3D" id="3.30.70.270">
    <property type="match status" value="1"/>
</dbReference>
<dbReference type="EMBL" id="SSTE01014625">
    <property type="protein sequence ID" value="KAA0045291.1"/>
    <property type="molecule type" value="Genomic_DNA"/>
</dbReference>
<dbReference type="PANTHER" id="PTHR37984:SF5">
    <property type="entry name" value="PROTEIN NYNRIN-LIKE"/>
    <property type="match status" value="1"/>
</dbReference>
<protein>
    <submittedName>
        <fullName evidence="8">Transposon Ty3-I Gag-Pol polyprotein</fullName>
    </submittedName>
</protein>
<dbReference type="GO" id="GO:0016787">
    <property type="term" value="F:hydrolase activity"/>
    <property type="evidence" value="ECO:0007669"/>
    <property type="project" value="UniProtKB-KW"/>
</dbReference>
<dbReference type="InterPro" id="IPR050951">
    <property type="entry name" value="Retrovirus_Pol_polyprotein"/>
</dbReference>
<evidence type="ECO:0000259" key="7">
    <source>
        <dbReference type="Pfam" id="PF17917"/>
    </source>
</evidence>
<keyword evidence="6" id="KW-0695">RNA-directed DNA polymerase</keyword>
<evidence type="ECO:0000256" key="5">
    <source>
        <dbReference type="ARBA" id="ARBA00022801"/>
    </source>
</evidence>
<feature type="domain" description="Reverse transcriptase RNase H-like" evidence="7">
    <location>
        <begin position="278"/>
        <end position="377"/>
    </location>
</feature>
<evidence type="ECO:0000313" key="8">
    <source>
        <dbReference type="EMBL" id="KAA0045291.1"/>
    </source>
</evidence>
<dbReference type="SUPFAM" id="SSF56672">
    <property type="entry name" value="DNA/RNA polymerases"/>
    <property type="match status" value="1"/>
</dbReference>
<evidence type="ECO:0000256" key="6">
    <source>
        <dbReference type="ARBA" id="ARBA00022918"/>
    </source>
</evidence>
<organism evidence="8 9">
    <name type="scientific">Cucumis melo var. makuwa</name>
    <name type="common">Oriental melon</name>
    <dbReference type="NCBI Taxonomy" id="1194695"/>
    <lineage>
        <taxon>Eukaryota</taxon>
        <taxon>Viridiplantae</taxon>
        <taxon>Streptophyta</taxon>
        <taxon>Embryophyta</taxon>
        <taxon>Tracheophyta</taxon>
        <taxon>Spermatophyta</taxon>
        <taxon>Magnoliopsida</taxon>
        <taxon>eudicotyledons</taxon>
        <taxon>Gunneridae</taxon>
        <taxon>Pentapetalae</taxon>
        <taxon>rosids</taxon>
        <taxon>fabids</taxon>
        <taxon>Cucurbitales</taxon>
        <taxon>Cucurbitaceae</taxon>
        <taxon>Benincaseae</taxon>
        <taxon>Cucumis</taxon>
    </lineage>
</organism>
<dbReference type="InterPro" id="IPR041373">
    <property type="entry name" value="RT_RNaseH"/>
</dbReference>
<evidence type="ECO:0000256" key="3">
    <source>
        <dbReference type="ARBA" id="ARBA00022722"/>
    </source>
</evidence>
<evidence type="ECO:0000256" key="4">
    <source>
        <dbReference type="ARBA" id="ARBA00022759"/>
    </source>
</evidence>
<dbReference type="FunFam" id="3.10.20.370:FF:000001">
    <property type="entry name" value="Retrovirus-related Pol polyprotein from transposon 17.6-like protein"/>
    <property type="match status" value="1"/>
</dbReference>
<gene>
    <name evidence="8" type="ORF">E6C27_scaffold316G00490</name>
</gene>
<evidence type="ECO:0000256" key="1">
    <source>
        <dbReference type="ARBA" id="ARBA00022679"/>
    </source>
</evidence>
<keyword evidence="4" id="KW-0255">Endonuclease</keyword>
<sequence>MVKLKGDPSLLKAECSLKTLEKTWESEDQGFLLGWRDYETDNEDEYGKEQCTKGEDGELPMIKYLLTQYIDIFETLDHRVLSLPEQKPINVRPYKYGHVQKEEIEKLVAEMLQTGIIKPSQSPYSGPVLLVKKKDGGWRFCVDYRKLNQATISDKFPILVIEELLMNYMGPRPLRVFGDAIWLDECTRYFPISHEPGADQEKVRSMVQWPQPTDITRLRGFLGLTRYYRRFVKGYGKIAAPLTKLLQNNSFKWDDEATLAFEDLKLAMTIIPVLALSDWSLPFVVETDASGSWLGAVLSQNGHPIAFFSQKLSMRAQNKSIYERELMAVVLAVQKWRHYLLGRRFTIMSDKKALKFLLEQREVQPQFQKWLTKLLGYDFEILYQTGLQNKAADALSRVTTPSELNIMTTLGIVDMETVTKEVEGDEELQKIVEQLQSGNPSEGSYTWENGRCFIKEE</sequence>
<dbReference type="PANTHER" id="PTHR37984">
    <property type="entry name" value="PROTEIN CBG26694"/>
    <property type="match status" value="1"/>
</dbReference>
<dbReference type="GO" id="GO:0004519">
    <property type="term" value="F:endonuclease activity"/>
    <property type="evidence" value="ECO:0007669"/>
    <property type="project" value="UniProtKB-KW"/>
</dbReference>
<dbReference type="AlphaFoldDB" id="A0A5A7TUV0"/>
<keyword evidence="1" id="KW-0808">Transferase</keyword>
<evidence type="ECO:0000313" key="9">
    <source>
        <dbReference type="Proteomes" id="UP000321393"/>
    </source>
</evidence>
<dbReference type="Gene3D" id="3.10.10.10">
    <property type="entry name" value="HIV Type 1 Reverse Transcriptase, subunit A, domain 1"/>
    <property type="match status" value="1"/>
</dbReference>
<dbReference type="OrthoDB" id="1939491at2759"/>
<keyword evidence="2" id="KW-0548">Nucleotidyltransferase</keyword>
<evidence type="ECO:0000256" key="2">
    <source>
        <dbReference type="ARBA" id="ARBA00022695"/>
    </source>
</evidence>
<dbReference type="CDD" id="cd09274">
    <property type="entry name" value="RNase_HI_RT_Ty3"/>
    <property type="match status" value="1"/>
</dbReference>
<dbReference type="InterPro" id="IPR043128">
    <property type="entry name" value="Rev_trsase/Diguanyl_cyclase"/>
</dbReference>
<dbReference type="Proteomes" id="UP000321393">
    <property type="component" value="Unassembled WGS sequence"/>
</dbReference>
<dbReference type="InterPro" id="IPR043502">
    <property type="entry name" value="DNA/RNA_pol_sf"/>
</dbReference>
<reference evidence="8 9" key="1">
    <citation type="submission" date="2019-08" db="EMBL/GenBank/DDBJ databases">
        <title>Draft genome sequences of two oriental melons (Cucumis melo L. var makuwa).</title>
        <authorList>
            <person name="Kwon S.-Y."/>
        </authorList>
    </citation>
    <scope>NUCLEOTIDE SEQUENCE [LARGE SCALE GENOMIC DNA]</scope>
    <source>
        <strain evidence="9">cv. SW 3</strain>
        <tissue evidence="8">Leaf</tissue>
    </source>
</reference>
<proteinExistence type="predicted"/>
<comment type="caution">
    <text evidence="8">The sequence shown here is derived from an EMBL/GenBank/DDBJ whole genome shotgun (WGS) entry which is preliminary data.</text>
</comment>
<keyword evidence="3" id="KW-0540">Nuclease</keyword>